<accession>A0A2S7MV65</accession>
<evidence type="ECO:0000313" key="4">
    <source>
        <dbReference type="EMBL" id="PQD93648.1"/>
    </source>
</evidence>
<dbReference type="EMBL" id="PKOZ01000032">
    <property type="protein sequence ID" value="PQD93648.1"/>
    <property type="molecule type" value="Genomic_DNA"/>
</dbReference>
<dbReference type="InterPro" id="IPR050832">
    <property type="entry name" value="Bact_Acetyltransf"/>
</dbReference>
<proteinExistence type="predicted"/>
<keyword evidence="1 4" id="KW-0808">Transferase</keyword>
<dbReference type="Proteomes" id="UP000239663">
    <property type="component" value="Unassembled WGS sequence"/>
</dbReference>
<dbReference type="AlphaFoldDB" id="A0A2S7MV65"/>
<dbReference type="InterPro" id="IPR016181">
    <property type="entry name" value="Acyl_CoA_acyltransferase"/>
</dbReference>
<dbReference type="GO" id="GO:0016747">
    <property type="term" value="F:acyltransferase activity, transferring groups other than amino-acyl groups"/>
    <property type="evidence" value="ECO:0007669"/>
    <property type="project" value="InterPro"/>
</dbReference>
<evidence type="ECO:0000259" key="3">
    <source>
        <dbReference type="PROSITE" id="PS51186"/>
    </source>
</evidence>
<organism evidence="4 5">
    <name type="scientific">Pradoshia eiseniae</name>
    <dbReference type="NCBI Taxonomy" id="2064768"/>
    <lineage>
        <taxon>Bacteria</taxon>
        <taxon>Bacillati</taxon>
        <taxon>Bacillota</taxon>
        <taxon>Bacilli</taxon>
        <taxon>Bacillales</taxon>
        <taxon>Bacillaceae</taxon>
        <taxon>Pradoshia</taxon>
    </lineage>
</organism>
<dbReference type="PANTHER" id="PTHR43877:SF2">
    <property type="entry name" value="AMINOALKYLPHOSPHONATE N-ACETYLTRANSFERASE-RELATED"/>
    <property type="match status" value="1"/>
</dbReference>
<sequence length="154" mass="17565">MIYRKATMNDVAKLMELRKRQLIDEGIEPSINMDGELRAFFECKLSEGALIQWLVENQGEVVACGAVLFYEFPPSYMNKTGKKAYITNMFTDENYRGRGIAKELLTKLIEEVRAAGISKIWLGASEMGRPVYRKFGFTESDEYLEMDLAKGVVK</sequence>
<feature type="domain" description="N-acetyltransferase" evidence="3">
    <location>
        <begin position="1"/>
        <end position="154"/>
    </location>
</feature>
<dbReference type="CDD" id="cd04301">
    <property type="entry name" value="NAT_SF"/>
    <property type="match status" value="1"/>
</dbReference>
<dbReference type="SUPFAM" id="SSF55729">
    <property type="entry name" value="Acyl-CoA N-acyltransferases (Nat)"/>
    <property type="match status" value="1"/>
</dbReference>
<dbReference type="Pfam" id="PF00583">
    <property type="entry name" value="Acetyltransf_1"/>
    <property type="match status" value="1"/>
</dbReference>
<comment type="caution">
    <text evidence="4">The sequence shown here is derived from an EMBL/GenBank/DDBJ whole genome shotgun (WGS) entry which is preliminary data.</text>
</comment>
<protein>
    <submittedName>
        <fullName evidence="4">GNAT family N-acetyltransferase</fullName>
    </submittedName>
</protein>
<gene>
    <name evidence="4" type="ORF">CYL18_18805</name>
</gene>
<keyword evidence="2" id="KW-0012">Acyltransferase</keyword>
<dbReference type="RefSeq" id="WP_104851000.1">
    <property type="nucleotide sequence ID" value="NZ_PKOZ01000032.1"/>
</dbReference>
<name>A0A2S7MV65_9BACI</name>
<dbReference type="Gene3D" id="3.40.630.30">
    <property type="match status" value="1"/>
</dbReference>
<dbReference type="InterPro" id="IPR000182">
    <property type="entry name" value="GNAT_dom"/>
</dbReference>
<dbReference type="PROSITE" id="PS51186">
    <property type="entry name" value="GNAT"/>
    <property type="match status" value="1"/>
</dbReference>
<evidence type="ECO:0000313" key="5">
    <source>
        <dbReference type="Proteomes" id="UP000239663"/>
    </source>
</evidence>
<dbReference type="OrthoDB" id="119498at2"/>
<dbReference type="PANTHER" id="PTHR43877">
    <property type="entry name" value="AMINOALKYLPHOSPHONATE N-ACETYLTRANSFERASE-RELATED-RELATED"/>
    <property type="match status" value="1"/>
</dbReference>
<evidence type="ECO:0000256" key="1">
    <source>
        <dbReference type="ARBA" id="ARBA00022679"/>
    </source>
</evidence>
<reference evidence="4 5" key="1">
    <citation type="submission" date="2017-12" db="EMBL/GenBank/DDBJ databases">
        <title>Taxonomic description and draft genome of Pradoshia cofamensis Gen. nov., sp. nov., a thermotolerant bacillale isolated from anterior gut of earthworm Eisenia fetida.</title>
        <authorList>
            <person name="Saha T."/>
            <person name="Chakraborty R."/>
        </authorList>
    </citation>
    <scope>NUCLEOTIDE SEQUENCE [LARGE SCALE GENOMIC DNA]</scope>
    <source>
        <strain evidence="4 5">EAG3</strain>
    </source>
</reference>
<keyword evidence="5" id="KW-1185">Reference proteome</keyword>
<evidence type="ECO:0000256" key="2">
    <source>
        <dbReference type="ARBA" id="ARBA00023315"/>
    </source>
</evidence>